<evidence type="ECO:0000313" key="2">
    <source>
        <dbReference type="EMBL" id="KIK96353.1"/>
    </source>
</evidence>
<name>A0A0D0DSE2_9AGAM</name>
<dbReference type="AlphaFoldDB" id="A0A0D0DSE2"/>
<dbReference type="Pfam" id="PF00248">
    <property type="entry name" value="Aldo_ket_red"/>
    <property type="match status" value="1"/>
</dbReference>
<dbReference type="InParanoid" id="A0A0D0DSE2"/>
<protein>
    <recommendedName>
        <fullName evidence="1">NADP-dependent oxidoreductase domain-containing protein</fullName>
    </recommendedName>
</protein>
<dbReference type="OrthoDB" id="416253at2759"/>
<dbReference type="HOGENOM" id="CLU_023205_0_0_1"/>
<dbReference type="FunCoup" id="A0A0D0DSE2">
    <property type="interactions" value="391"/>
</dbReference>
<dbReference type="InterPro" id="IPR036812">
    <property type="entry name" value="NAD(P)_OxRdtase_dom_sf"/>
</dbReference>
<reference evidence="2 3" key="1">
    <citation type="submission" date="2014-04" db="EMBL/GenBank/DDBJ databases">
        <authorList>
            <consortium name="DOE Joint Genome Institute"/>
            <person name="Kuo A."/>
            <person name="Kohler A."/>
            <person name="Jargeat P."/>
            <person name="Nagy L.G."/>
            <person name="Floudas D."/>
            <person name="Copeland A."/>
            <person name="Barry K.W."/>
            <person name="Cichocki N."/>
            <person name="Veneault-Fourrey C."/>
            <person name="LaButti K."/>
            <person name="Lindquist E.A."/>
            <person name="Lipzen A."/>
            <person name="Lundell T."/>
            <person name="Morin E."/>
            <person name="Murat C."/>
            <person name="Sun H."/>
            <person name="Tunlid A."/>
            <person name="Henrissat B."/>
            <person name="Grigoriev I.V."/>
            <person name="Hibbett D.S."/>
            <person name="Martin F."/>
            <person name="Nordberg H.P."/>
            <person name="Cantor M.N."/>
            <person name="Hua S.X."/>
        </authorList>
    </citation>
    <scope>NUCLEOTIDE SEQUENCE [LARGE SCALE GENOMIC DNA]</scope>
    <source>
        <strain evidence="2 3">Ve08.2h10</strain>
    </source>
</reference>
<keyword evidence="3" id="KW-1185">Reference proteome</keyword>
<gene>
    <name evidence="2" type="ORF">PAXRUDRAFT_10888</name>
</gene>
<dbReference type="Proteomes" id="UP000054538">
    <property type="component" value="Unassembled WGS sequence"/>
</dbReference>
<accession>A0A0D0DSE2</accession>
<dbReference type="GO" id="GO:0016491">
    <property type="term" value="F:oxidoreductase activity"/>
    <property type="evidence" value="ECO:0007669"/>
    <property type="project" value="InterPro"/>
</dbReference>
<sequence>MLRTWLPARTVHLAGLDVVGKTPGRRDKKEVYRRLLDMSSGKPIPFNTGAAIPKIGLGTCSNPDEKEHGDEVRRALRKVIPSVVSREQLFITSKLWNSSHRDRPQVVEAELDETLKQLDLIYLDLYLVHWPAAFVPGSGLFPAKSDEEVHLDTEVSLVDTWKAMIELLDTGKVKTIGVSNLNFSIAQIQGIADATGVVPAVNQIETHPLLPQDGKEKGIHTTAYSPLGNNFWGVPMLTKNVVVQESAQESRIISNFKQVELSEEDHEKVSSIGVGNARRRVAFANIGPSHELTAIIRYDIPEPYKQRCNINIVGEGIEKSAAVQVKIV</sequence>
<dbReference type="InterPro" id="IPR020471">
    <property type="entry name" value="AKR"/>
</dbReference>
<reference evidence="3" key="2">
    <citation type="submission" date="2015-01" db="EMBL/GenBank/DDBJ databases">
        <title>Evolutionary Origins and Diversification of the Mycorrhizal Mutualists.</title>
        <authorList>
            <consortium name="DOE Joint Genome Institute"/>
            <consortium name="Mycorrhizal Genomics Consortium"/>
            <person name="Kohler A."/>
            <person name="Kuo A."/>
            <person name="Nagy L.G."/>
            <person name="Floudas D."/>
            <person name="Copeland A."/>
            <person name="Barry K.W."/>
            <person name="Cichocki N."/>
            <person name="Veneault-Fourrey C."/>
            <person name="LaButti K."/>
            <person name="Lindquist E.A."/>
            <person name="Lipzen A."/>
            <person name="Lundell T."/>
            <person name="Morin E."/>
            <person name="Murat C."/>
            <person name="Riley R."/>
            <person name="Ohm R."/>
            <person name="Sun H."/>
            <person name="Tunlid A."/>
            <person name="Henrissat B."/>
            <person name="Grigoriev I.V."/>
            <person name="Hibbett D.S."/>
            <person name="Martin F."/>
        </authorList>
    </citation>
    <scope>NUCLEOTIDE SEQUENCE [LARGE SCALE GENOMIC DNA]</scope>
    <source>
        <strain evidence="3">Ve08.2h10</strain>
    </source>
</reference>
<dbReference type="PANTHER" id="PTHR11732">
    <property type="entry name" value="ALDO/KETO REDUCTASE"/>
    <property type="match status" value="1"/>
</dbReference>
<dbReference type="InterPro" id="IPR023210">
    <property type="entry name" value="NADP_OxRdtase_dom"/>
</dbReference>
<feature type="domain" description="NADP-dependent oxidoreductase" evidence="1">
    <location>
        <begin position="71"/>
        <end position="231"/>
    </location>
</feature>
<dbReference type="PRINTS" id="PR00069">
    <property type="entry name" value="ALDKETRDTASE"/>
</dbReference>
<dbReference type="STRING" id="930991.A0A0D0DSE2"/>
<evidence type="ECO:0000259" key="1">
    <source>
        <dbReference type="Pfam" id="PF00248"/>
    </source>
</evidence>
<evidence type="ECO:0000313" key="3">
    <source>
        <dbReference type="Proteomes" id="UP000054538"/>
    </source>
</evidence>
<dbReference type="EMBL" id="KN824991">
    <property type="protein sequence ID" value="KIK96353.1"/>
    <property type="molecule type" value="Genomic_DNA"/>
</dbReference>
<dbReference type="Gene3D" id="3.20.20.100">
    <property type="entry name" value="NADP-dependent oxidoreductase domain"/>
    <property type="match status" value="1"/>
</dbReference>
<proteinExistence type="predicted"/>
<organism evidence="2 3">
    <name type="scientific">Paxillus rubicundulus Ve08.2h10</name>
    <dbReference type="NCBI Taxonomy" id="930991"/>
    <lineage>
        <taxon>Eukaryota</taxon>
        <taxon>Fungi</taxon>
        <taxon>Dikarya</taxon>
        <taxon>Basidiomycota</taxon>
        <taxon>Agaricomycotina</taxon>
        <taxon>Agaricomycetes</taxon>
        <taxon>Agaricomycetidae</taxon>
        <taxon>Boletales</taxon>
        <taxon>Paxilineae</taxon>
        <taxon>Paxillaceae</taxon>
        <taxon>Paxillus</taxon>
    </lineage>
</organism>
<dbReference type="SUPFAM" id="SSF51430">
    <property type="entry name" value="NAD(P)-linked oxidoreductase"/>
    <property type="match status" value="1"/>
</dbReference>